<dbReference type="GO" id="GO:0009236">
    <property type="term" value="P:cobalamin biosynthetic process"/>
    <property type="evidence" value="ECO:0007669"/>
    <property type="project" value="UniProtKB-UniPathway"/>
</dbReference>
<dbReference type="InterPro" id="IPR006362">
    <property type="entry name" value="Cbl_synth_CobM/CibF"/>
</dbReference>
<dbReference type="GO" id="GO:0046026">
    <property type="term" value="F:precorrin-4 C11-methyltransferase activity"/>
    <property type="evidence" value="ECO:0007669"/>
    <property type="project" value="UniProtKB-EC"/>
</dbReference>
<dbReference type="EC" id="2.1.1.133" evidence="9"/>
<dbReference type="InterPro" id="IPR014776">
    <property type="entry name" value="4pyrrole_Mease_sub2"/>
</dbReference>
<keyword evidence="6" id="KW-0949">S-adenosyl-L-methionine</keyword>
<comment type="pathway">
    <text evidence="1">Cofactor biosynthesis; adenosylcobalamin biosynthesis.</text>
</comment>
<evidence type="ECO:0000259" key="8">
    <source>
        <dbReference type="Pfam" id="PF00590"/>
    </source>
</evidence>
<dbReference type="UniPathway" id="UPA00148"/>
<keyword evidence="4 7" id="KW-0489">Methyltransferase</keyword>
<keyword evidence="3" id="KW-0169">Cobalamin biosynthesis</keyword>
<dbReference type="NCBIfam" id="TIGR01465">
    <property type="entry name" value="cobM_cbiF"/>
    <property type="match status" value="1"/>
</dbReference>
<evidence type="ECO:0000256" key="4">
    <source>
        <dbReference type="ARBA" id="ARBA00022603"/>
    </source>
</evidence>
<sequence>MQRHPVIFVGAGPGDPELITVKGQKAMMAADLVVYAGSLVPETLLEWAKNATAVNSAPLHLDEIIHMMADAVKQGKKVVRLHTGDPSLYGAIQEQMVQLDQQGIPYTVIPGVTAAFAAAAAMKMEYTLPEITQTLILTRIAGRTPVPESENLKALAAHRASMAIYLSIAQAGQVQKILAEHYGEDFICAIAVKVSQPEERLYYIPVKNLSETIQKEKIKSQALIVVSPFLNMEKSRMPYQSKLYDKDFRHEYRG</sequence>
<comment type="caution">
    <text evidence="9">The sequence shown here is derived from an EMBL/GenBank/DDBJ whole genome shotgun (WGS) entry which is preliminary data.</text>
</comment>
<dbReference type="PANTHER" id="PTHR45790:SF4">
    <property type="entry name" value="COBALT-PRECORRIN-4 C(11)-METHYLTRANSFERASE"/>
    <property type="match status" value="1"/>
</dbReference>
<dbReference type="OrthoDB" id="9815856at2"/>
<dbReference type="SUPFAM" id="SSF53790">
    <property type="entry name" value="Tetrapyrrole methylase"/>
    <property type="match status" value="1"/>
</dbReference>
<feature type="domain" description="Tetrapyrrole methylase" evidence="8">
    <location>
        <begin position="6"/>
        <end position="207"/>
    </location>
</feature>
<protein>
    <submittedName>
        <fullName evidence="9">Cobalt-precorrin-4 C(11)-methyltransferase CobM</fullName>
        <ecNumber evidence="9">2.1.1.133</ecNumber>
    </submittedName>
</protein>
<evidence type="ECO:0000256" key="7">
    <source>
        <dbReference type="RuleBase" id="RU003960"/>
    </source>
</evidence>
<evidence type="ECO:0000256" key="5">
    <source>
        <dbReference type="ARBA" id="ARBA00022679"/>
    </source>
</evidence>
<evidence type="ECO:0000313" key="10">
    <source>
        <dbReference type="Proteomes" id="UP000014216"/>
    </source>
</evidence>
<evidence type="ECO:0000256" key="2">
    <source>
        <dbReference type="ARBA" id="ARBA00005879"/>
    </source>
</evidence>
<accession>S0FUJ4</accession>
<dbReference type="CDD" id="cd11641">
    <property type="entry name" value="Precorrin-4_C11-MT"/>
    <property type="match status" value="1"/>
</dbReference>
<evidence type="ECO:0000313" key="9">
    <source>
        <dbReference type="EMBL" id="EMS78743.1"/>
    </source>
</evidence>
<dbReference type="Pfam" id="PF00590">
    <property type="entry name" value="TP_methylase"/>
    <property type="match status" value="1"/>
</dbReference>
<dbReference type="GO" id="GO:0032259">
    <property type="term" value="P:methylation"/>
    <property type="evidence" value="ECO:0007669"/>
    <property type="project" value="UniProtKB-KW"/>
</dbReference>
<evidence type="ECO:0000256" key="1">
    <source>
        <dbReference type="ARBA" id="ARBA00004953"/>
    </source>
</evidence>
<dbReference type="Proteomes" id="UP000014216">
    <property type="component" value="Unassembled WGS sequence"/>
</dbReference>
<dbReference type="InterPro" id="IPR035996">
    <property type="entry name" value="4pyrrol_Methylase_sf"/>
</dbReference>
<organism evidence="9 10">
    <name type="scientific">Desulfotignum phosphitoxidans DSM 13687</name>
    <dbReference type="NCBI Taxonomy" id="1286635"/>
    <lineage>
        <taxon>Bacteria</taxon>
        <taxon>Pseudomonadati</taxon>
        <taxon>Thermodesulfobacteriota</taxon>
        <taxon>Desulfobacteria</taxon>
        <taxon>Desulfobacterales</taxon>
        <taxon>Desulfobacteraceae</taxon>
        <taxon>Desulfotignum</taxon>
    </lineage>
</organism>
<dbReference type="PROSITE" id="PS00840">
    <property type="entry name" value="SUMT_2"/>
    <property type="match status" value="1"/>
</dbReference>
<evidence type="ECO:0000256" key="6">
    <source>
        <dbReference type="ARBA" id="ARBA00022691"/>
    </source>
</evidence>
<name>S0FUJ4_9BACT</name>
<dbReference type="RefSeq" id="WP_006967251.1">
    <property type="nucleotide sequence ID" value="NZ_APJX01000007.1"/>
</dbReference>
<dbReference type="AlphaFoldDB" id="S0FUJ4"/>
<dbReference type="InterPro" id="IPR000878">
    <property type="entry name" value="4pyrrol_Mease"/>
</dbReference>
<dbReference type="InterPro" id="IPR014777">
    <property type="entry name" value="4pyrrole_Mease_sub1"/>
</dbReference>
<dbReference type="PATRIC" id="fig|1286635.3.peg.3393"/>
<evidence type="ECO:0000256" key="3">
    <source>
        <dbReference type="ARBA" id="ARBA00022573"/>
    </source>
</evidence>
<proteinExistence type="inferred from homology"/>
<comment type="similarity">
    <text evidence="2 7">Belongs to the precorrin methyltransferase family.</text>
</comment>
<dbReference type="InterPro" id="IPR050161">
    <property type="entry name" value="Siro_Cobalamin_biosynth"/>
</dbReference>
<keyword evidence="10" id="KW-1185">Reference proteome</keyword>
<dbReference type="PANTHER" id="PTHR45790">
    <property type="entry name" value="SIROHEME SYNTHASE-RELATED"/>
    <property type="match status" value="1"/>
</dbReference>
<reference evidence="9 10" key="1">
    <citation type="journal article" date="2013" name="Genome Announc.">
        <title>Draft Genome Sequence of Desulfotignum phosphitoxidans DSM 13687 Strain FiPS-3.</title>
        <authorList>
            <person name="Poehlein A."/>
            <person name="Daniel R."/>
            <person name="Simeonova D.D."/>
        </authorList>
    </citation>
    <scope>NUCLEOTIDE SEQUENCE [LARGE SCALE GENOMIC DNA]</scope>
    <source>
        <strain evidence="9 10">DSM 13687</strain>
    </source>
</reference>
<dbReference type="InterPro" id="IPR003043">
    <property type="entry name" value="Uropor_MeTrfase_CS"/>
</dbReference>
<keyword evidence="5 7" id="KW-0808">Transferase</keyword>
<dbReference type="EMBL" id="APJX01000007">
    <property type="protein sequence ID" value="EMS78743.1"/>
    <property type="molecule type" value="Genomic_DNA"/>
</dbReference>
<dbReference type="Gene3D" id="3.30.950.10">
    <property type="entry name" value="Methyltransferase, Cobalt-precorrin-4 Transmethylase, Domain 2"/>
    <property type="match status" value="1"/>
</dbReference>
<gene>
    <name evidence="9" type="primary">cobM</name>
    <name evidence="9" type="ORF">Dpo_7c02190</name>
</gene>
<dbReference type="Gene3D" id="3.40.1010.10">
    <property type="entry name" value="Cobalt-precorrin-4 Transmethylase, Domain 1"/>
    <property type="match status" value="1"/>
</dbReference>
<dbReference type="PROSITE" id="PS00839">
    <property type="entry name" value="SUMT_1"/>
    <property type="match status" value="1"/>
</dbReference>